<dbReference type="InterPro" id="IPR015797">
    <property type="entry name" value="NUDIX_hydrolase-like_dom_sf"/>
</dbReference>
<dbReference type="Gene3D" id="3.90.79.10">
    <property type="entry name" value="Nucleoside Triphosphate Pyrophosphohydrolase"/>
    <property type="match status" value="1"/>
</dbReference>
<feature type="domain" description="Nudix hydrolase" evidence="1">
    <location>
        <begin position="1"/>
        <end position="130"/>
    </location>
</feature>
<evidence type="ECO:0000259" key="1">
    <source>
        <dbReference type="PROSITE" id="PS51462"/>
    </source>
</evidence>
<organism evidence="2 3">
    <name type="scientific">Streptosporangium canum</name>
    <dbReference type="NCBI Taxonomy" id="324952"/>
    <lineage>
        <taxon>Bacteria</taxon>
        <taxon>Bacillati</taxon>
        <taxon>Actinomycetota</taxon>
        <taxon>Actinomycetes</taxon>
        <taxon>Streptosporangiales</taxon>
        <taxon>Streptosporangiaceae</taxon>
        <taxon>Streptosporangium</taxon>
    </lineage>
</organism>
<dbReference type="InterPro" id="IPR000086">
    <property type="entry name" value="NUDIX_hydrolase_dom"/>
</dbReference>
<dbReference type="PROSITE" id="PS51462">
    <property type="entry name" value="NUDIX"/>
    <property type="match status" value="1"/>
</dbReference>
<proteinExistence type="predicted"/>
<dbReference type="Pfam" id="PF00293">
    <property type="entry name" value="NUDIX"/>
    <property type="match status" value="1"/>
</dbReference>
<name>A0A1I3VF59_9ACTN</name>
<sequence>MADPIDKVAWIRIEGGRILGARSRGKDVCYLPGGKREAGETDLDTLVREIGEELSVAIVRESGRFAGVFEARAHGHGEGLTVRMSCYEADYRGELAPGGEVEEVVWLAYGDRHRVSPVVRLIFDALRAEGRLT</sequence>
<reference evidence="3" key="1">
    <citation type="submission" date="2016-10" db="EMBL/GenBank/DDBJ databases">
        <authorList>
            <person name="Varghese N."/>
            <person name="Submissions S."/>
        </authorList>
    </citation>
    <scope>NUCLEOTIDE SEQUENCE [LARGE SCALE GENOMIC DNA]</scope>
    <source>
        <strain evidence="3">CGMCC 4.2126</strain>
    </source>
</reference>
<dbReference type="EMBL" id="FOQY01000014">
    <property type="protein sequence ID" value="SFJ93812.1"/>
    <property type="molecule type" value="Genomic_DNA"/>
</dbReference>
<dbReference type="Proteomes" id="UP000199111">
    <property type="component" value="Unassembled WGS sequence"/>
</dbReference>
<protein>
    <submittedName>
        <fullName evidence="2">ADP-ribose pyrophosphatase YjhB, NUDIX family</fullName>
    </submittedName>
</protein>
<keyword evidence="3" id="KW-1185">Reference proteome</keyword>
<accession>A0A1I3VF59</accession>
<evidence type="ECO:0000313" key="2">
    <source>
        <dbReference type="EMBL" id="SFJ93812.1"/>
    </source>
</evidence>
<gene>
    <name evidence="2" type="ORF">SAMN05216275_11465</name>
</gene>
<evidence type="ECO:0000313" key="3">
    <source>
        <dbReference type="Proteomes" id="UP000199111"/>
    </source>
</evidence>
<dbReference type="RefSeq" id="WP_093888837.1">
    <property type="nucleotide sequence ID" value="NZ_FOQY01000014.1"/>
</dbReference>
<dbReference type="SUPFAM" id="SSF55811">
    <property type="entry name" value="Nudix"/>
    <property type="match status" value="1"/>
</dbReference>
<dbReference type="GeneID" id="96299987"/>
<dbReference type="CDD" id="cd04690">
    <property type="entry name" value="NUDIX_Hydrolase"/>
    <property type="match status" value="1"/>
</dbReference>
<dbReference type="AlphaFoldDB" id="A0A1I3VF59"/>